<dbReference type="EMBL" id="UINC01004590">
    <property type="protein sequence ID" value="SVA15463.1"/>
    <property type="molecule type" value="Genomic_DNA"/>
</dbReference>
<sequence>VSLNKEIKPNESELINLKYSIKIPDEKFTGYGYGNNSDYYLKNWIISISAISNNIWLKQSNLNLDDQSLQKSNYLITLELPQTHTSVSNLSNILEKNIQGQTKRITYSGSNIKEVEFIIKKENDFKKFVTSKFEIITDIFSDSNNLDANNKVKRITTFVESYFPKSKINKLLIPKRDYDRNPFYGLNELPNFLSPFSKSFLEEITFLKSFIDNYLNEEIKINKRKNHFIYNGLAIFLVSKYIDEYHSKVRYLGRLSGFKILKNYTLSNIRFNELFMHYYESIQRLNLHQSDLQSAETLTKANYNISSPYHTGIGLLYLESYIGNDNFVDIINKLSNLPLNNDDFESILTNSTDKNIDWFIDEYLAKRQSLDLKIDVSNELRKITYKVSEKNNRSIPYKVSLIKNDSILFSKWHDKYIEYQIPNLNADYIAINPLIQLPEINKSNNWYFLKNDGSKPIKVLLLGDIEKPKYKKIFLRPEFTYNYYDGVSPGLNIFNTGIKYKAFNFELLPQFSTKENTLVGSSKVTYNLQNENENKNNYSTIFNLFYITNHYKENLRYQVFSPSVSMLFRDNNNLRSNVKKLLSFSMFSVDKDVYEKNPNVLDNYTVYNLGYTYSDIGISKYLRTSANTALSDNFGKLSVVFDYRKLFKNNRQFQFRFYFGKFLWNNKSYDNFRNDLGRSDGYLLLDEYLGRSERTGLLSQQFIMAGGGFKSIFENPKSNDLMIATNINIGLWKWFEGYLDLGILKDKDQKTRDFYGTGIKLNLLPDFFELYFPISSSNGIEIDDYRYYNKIRFVLSYEVDSLINLFSRKWF</sequence>
<proteinExistence type="predicted"/>
<gene>
    <name evidence="1" type="ORF">METZ01_LOCUS68317</name>
</gene>
<accession>A0A381TN54</accession>
<reference evidence="1" key="1">
    <citation type="submission" date="2018-05" db="EMBL/GenBank/DDBJ databases">
        <authorList>
            <person name="Lanie J.A."/>
            <person name="Ng W.-L."/>
            <person name="Kazmierczak K.M."/>
            <person name="Andrzejewski T.M."/>
            <person name="Davidsen T.M."/>
            <person name="Wayne K.J."/>
            <person name="Tettelin H."/>
            <person name="Glass J.I."/>
            <person name="Rusch D."/>
            <person name="Podicherti R."/>
            <person name="Tsui H.-C.T."/>
            <person name="Winkler M.E."/>
        </authorList>
    </citation>
    <scope>NUCLEOTIDE SEQUENCE</scope>
</reference>
<evidence type="ECO:0008006" key="2">
    <source>
        <dbReference type="Google" id="ProtNLM"/>
    </source>
</evidence>
<protein>
    <recommendedName>
        <fullName evidence="2">Aminopeptidase</fullName>
    </recommendedName>
</protein>
<name>A0A381TN54_9ZZZZ</name>
<evidence type="ECO:0000313" key="1">
    <source>
        <dbReference type="EMBL" id="SVA15463.1"/>
    </source>
</evidence>
<organism evidence="1">
    <name type="scientific">marine metagenome</name>
    <dbReference type="NCBI Taxonomy" id="408172"/>
    <lineage>
        <taxon>unclassified sequences</taxon>
        <taxon>metagenomes</taxon>
        <taxon>ecological metagenomes</taxon>
    </lineage>
</organism>
<feature type="non-terminal residue" evidence="1">
    <location>
        <position position="1"/>
    </location>
</feature>
<dbReference type="AlphaFoldDB" id="A0A381TN54"/>